<keyword evidence="2" id="KW-1185">Reference proteome</keyword>
<accession>A0ABT2N8S7</accession>
<gene>
    <name evidence="1" type="ORF">NG792_15465</name>
</gene>
<dbReference type="EMBL" id="JAMXFA010000019">
    <property type="protein sequence ID" value="MCT7979108.1"/>
    <property type="molecule type" value="Genomic_DNA"/>
</dbReference>
<sequence>MVNFVDWASRHRSAVLDRLALSLATVFMDWFGCDAIAPQAHFIYLPRAVVQKSVREGV</sequence>
<dbReference type="RefSeq" id="WP_261235991.1">
    <property type="nucleotide sequence ID" value="NZ_JAMXFA010000019.1"/>
</dbReference>
<proteinExistence type="predicted"/>
<reference evidence="1 2" key="1">
    <citation type="journal article" date="2022" name="Front. Microbiol.">
        <title>High genomic differentiation and limited gene flow indicate recent cryptic speciation within the genus Laspinema (cyanobacteria).</title>
        <authorList>
            <person name="Stanojkovic A."/>
            <person name="Skoupy S."/>
            <person name="Skaloud P."/>
            <person name="Dvorak P."/>
        </authorList>
    </citation>
    <scope>NUCLEOTIDE SEQUENCE [LARGE SCALE GENOMIC DNA]</scope>
    <source>
        <strain evidence="1 2">D3b</strain>
    </source>
</reference>
<comment type="caution">
    <text evidence="1">The sequence shown here is derived from an EMBL/GenBank/DDBJ whole genome shotgun (WGS) entry which is preliminary data.</text>
</comment>
<evidence type="ECO:0000313" key="1">
    <source>
        <dbReference type="EMBL" id="MCT7979108.1"/>
    </source>
</evidence>
<name>A0ABT2N8S7_9CYAN</name>
<evidence type="ECO:0000313" key="2">
    <source>
        <dbReference type="Proteomes" id="UP001525961"/>
    </source>
</evidence>
<protein>
    <submittedName>
        <fullName evidence="1">Uncharacterized protein</fullName>
    </submittedName>
</protein>
<dbReference type="Proteomes" id="UP001525961">
    <property type="component" value="Unassembled WGS sequence"/>
</dbReference>
<organism evidence="1 2">
    <name type="scientific">Laspinema olomoucense D3b</name>
    <dbReference type="NCBI Taxonomy" id="2953688"/>
    <lineage>
        <taxon>Bacteria</taxon>
        <taxon>Bacillati</taxon>
        <taxon>Cyanobacteriota</taxon>
        <taxon>Cyanophyceae</taxon>
        <taxon>Oscillatoriophycideae</taxon>
        <taxon>Oscillatoriales</taxon>
        <taxon>Laspinemataceae</taxon>
        <taxon>Laspinema</taxon>
        <taxon>Laspinema olomoucense</taxon>
    </lineage>
</organism>